<evidence type="ECO:0000256" key="4">
    <source>
        <dbReference type="ARBA" id="ARBA00022679"/>
    </source>
</evidence>
<dbReference type="Pfam" id="PF01762">
    <property type="entry name" value="Galactosyl_T"/>
    <property type="match status" value="1"/>
</dbReference>
<sequence>MTLYLRPSEPTALIQPYPFCQDPPFLLFVVLSAVKNTQERIAIRRSWGQWANTRVSGVSIDKIETSQDSKIPVSPFVHPTQLTRLIFLLGKSPGPVPLSESVLEESRLYEDMVIEDFIDSYTNLTLKTVFMLKWVHHNCPTVKFVMKVDDDIFVNALNLELSLLNETIARTPLLLGSLICGARPIHDQWSKWYTPKYMFREGKYPNYLSGTGYVVSGDIIEPLLKAALSTEYFHLEDVFLTGLCAKAIGVHAKDHIGFSYQPRAVSPCLYKEVIMGHKVAPPEMTRLWNMMNQPSRLAKCHSVQKSRLRSYGPTKCSWR</sequence>
<keyword evidence="5" id="KW-0812">Transmembrane</keyword>
<dbReference type="PANTHER" id="PTHR11214">
    <property type="entry name" value="BETA-1,3-N-ACETYLGLUCOSAMINYLTRANSFERASE"/>
    <property type="match status" value="1"/>
</dbReference>
<protein>
    <recommendedName>
        <fullName evidence="11">Hexosyltransferase</fullName>
        <ecNumber evidence="11">2.4.1.-</ecNumber>
    </recommendedName>
</protein>
<evidence type="ECO:0000256" key="1">
    <source>
        <dbReference type="ARBA" id="ARBA00004323"/>
    </source>
</evidence>
<keyword evidence="9" id="KW-0472">Membrane</keyword>
<keyword evidence="6" id="KW-0735">Signal-anchor</keyword>
<evidence type="ECO:0000256" key="2">
    <source>
        <dbReference type="ARBA" id="ARBA00008661"/>
    </source>
</evidence>
<evidence type="ECO:0000256" key="3">
    <source>
        <dbReference type="ARBA" id="ARBA00022676"/>
    </source>
</evidence>
<dbReference type="Gene3D" id="3.90.550.50">
    <property type="match status" value="1"/>
</dbReference>
<dbReference type="GO" id="GO:0006493">
    <property type="term" value="P:protein O-linked glycosylation"/>
    <property type="evidence" value="ECO:0007669"/>
    <property type="project" value="TreeGrafter"/>
</dbReference>
<evidence type="ECO:0000256" key="11">
    <source>
        <dbReference type="RuleBase" id="RU363063"/>
    </source>
</evidence>
<evidence type="ECO:0000313" key="13">
    <source>
        <dbReference type="Proteomes" id="UP001381693"/>
    </source>
</evidence>
<dbReference type="AlphaFoldDB" id="A0AAN8ZTY7"/>
<dbReference type="Proteomes" id="UP001381693">
    <property type="component" value="Unassembled WGS sequence"/>
</dbReference>
<gene>
    <name evidence="12" type="primary">B3GALT1_2</name>
    <name evidence="12" type="ORF">SK128_001475</name>
</gene>
<proteinExistence type="inferred from homology"/>
<dbReference type="FunFam" id="3.90.550.50:FF:000001">
    <property type="entry name" value="Hexosyltransferase"/>
    <property type="match status" value="1"/>
</dbReference>
<accession>A0AAN8ZTY7</accession>
<dbReference type="PANTHER" id="PTHR11214:SF314">
    <property type="entry name" value="HEXOSYLTRANSFERASE"/>
    <property type="match status" value="1"/>
</dbReference>
<evidence type="ECO:0000256" key="8">
    <source>
        <dbReference type="ARBA" id="ARBA00023034"/>
    </source>
</evidence>
<comment type="caution">
    <text evidence="12">The sequence shown here is derived from an EMBL/GenBank/DDBJ whole genome shotgun (WGS) entry which is preliminary data.</text>
</comment>
<dbReference type="InterPro" id="IPR002659">
    <property type="entry name" value="Glyco_trans_31"/>
</dbReference>
<evidence type="ECO:0000313" key="12">
    <source>
        <dbReference type="EMBL" id="KAK7028960.1"/>
    </source>
</evidence>
<reference evidence="12 13" key="1">
    <citation type="submission" date="2023-11" db="EMBL/GenBank/DDBJ databases">
        <title>Halocaridina rubra genome assembly.</title>
        <authorList>
            <person name="Smith C."/>
        </authorList>
    </citation>
    <scope>NUCLEOTIDE SEQUENCE [LARGE SCALE GENOMIC DNA]</scope>
    <source>
        <strain evidence="12">EP-1</strain>
        <tissue evidence="12">Whole</tissue>
    </source>
</reference>
<comment type="similarity">
    <text evidence="2 11">Belongs to the glycosyltransferase 31 family.</text>
</comment>
<keyword evidence="4 12" id="KW-0808">Transferase</keyword>
<dbReference type="GO" id="GO:0000139">
    <property type="term" value="C:Golgi membrane"/>
    <property type="evidence" value="ECO:0007669"/>
    <property type="project" value="UniProtKB-SubCell"/>
</dbReference>
<evidence type="ECO:0000256" key="10">
    <source>
        <dbReference type="ARBA" id="ARBA00023180"/>
    </source>
</evidence>
<keyword evidence="7" id="KW-1133">Transmembrane helix</keyword>
<keyword evidence="8 11" id="KW-0333">Golgi apparatus</keyword>
<comment type="subcellular location">
    <subcellularLocation>
        <location evidence="1 11">Golgi apparatus membrane</location>
        <topology evidence="1 11">Single-pass type II membrane protein</topology>
    </subcellularLocation>
</comment>
<dbReference type="EC" id="2.4.1.-" evidence="11"/>
<keyword evidence="13" id="KW-1185">Reference proteome</keyword>
<evidence type="ECO:0000256" key="7">
    <source>
        <dbReference type="ARBA" id="ARBA00022989"/>
    </source>
</evidence>
<evidence type="ECO:0000256" key="5">
    <source>
        <dbReference type="ARBA" id="ARBA00022692"/>
    </source>
</evidence>
<organism evidence="12 13">
    <name type="scientific">Halocaridina rubra</name>
    <name type="common">Hawaiian red shrimp</name>
    <dbReference type="NCBI Taxonomy" id="373956"/>
    <lineage>
        <taxon>Eukaryota</taxon>
        <taxon>Metazoa</taxon>
        <taxon>Ecdysozoa</taxon>
        <taxon>Arthropoda</taxon>
        <taxon>Crustacea</taxon>
        <taxon>Multicrustacea</taxon>
        <taxon>Malacostraca</taxon>
        <taxon>Eumalacostraca</taxon>
        <taxon>Eucarida</taxon>
        <taxon>Decapoda</taxon>
        <taxon>Pleocyemata</taxon>
        <taxon>Caridea</taxon>
        <taxon>Atyoidea</taxon>
        <taxon>Atyidae</taxon>
        <taxon>Halocaridina</taxon>
    </lineage>
</organism>
<evidence type="ECO:0000256" key="9">
    <source>
        <dbReference type="ARBA" id="ARBA00023136"/>
    </source>
</evidence>
<dbReference type="GO" id="GO:0016758">
    <property type="term" value="F:hexosyltransferase activity"/>
    <property type="evidence" value="ECO:0007669"/>
    <property type="project" value="InterPro"/>
</dbReference>
<evidence type="ECO:0000256" key="6">
    <source>
        <dbReference type="ARBA" id="ARBA00022968"/>
    </source>
</evidence>
<keyword evidence="3 11" id="KW-0328">Glycosyltransferase</keyword>
<dbReference type="EMBL" id="JAXCGZ010022645">
    <property type="protein sequence ID" value="KAK7028960.1"/>
    <property type="molecule type" value="Genomic_DNA"/>
</dbReference>
<name>A0AAN8ZTY7_HALRR</name>
<keyword evidence="10" id="KW-0325">Glycoprotein</keyword>